<evidence type="ECO:0000256" key="4">
    <source>
        <dbReference type="PROSITE-ProRule" id="PRU00175"/>
    </source>
</evidence>
<dbReference type="GO" id="GO:0008270">
    <property type="term" value="F:zinc ion binding"/>
    <property type="evidence" value="ECO:0007669"/>
    <property type="project" value="UniProtKB-KW"/>
</dbReference>
<dbReference type="InterPro" id="IPR013083">
    <property type="entry name" value="Znf_RING/FYVE/PHD"/>
</dbReference>
<protein>
    <recommendedName>
        <fullName evidence="6">RING-type domain-containing protein</fullName>
    </recommendedName>
</protein>
<evidence type="ECO:0000256" key="1">
    <source>
        <dbReference type="ARBA" id="ARBA00022723"/>
    </source>
</evidence>
<evidence type="ECO:0000313" key="8">
    <source>
        <dbReference type="EMBL" id="KAA1124078.1"/>
    </source>
</evidence>
<dbReference type="EMBL" id="VSWC01000119">
    <property type="protein sequence ID" value="KAA1082991.1"/>
    <property type="molecule type" value="Genomic_DNA"/>
</dbReference>
<sequence length="155" mass="17259">MVNIWILIVIAQAATFLAANPMNLRHYSHPTRAPSNPQVTQQGGSCSICFQDLVDSNSKTWAGCNHTFCQDCTSRWQEEAPTCPICRNVDTGLSSYHTQQQQPVVPIPVLRGTLLEAIHTARVDLLQLPEELKDAVRQRIGSLSAALRELNRRNP</sequence>
<keyword evidence="5" id="KW-0732">Signal</keyword>
<keyword evidence="2 4" id="KW-0863">Zinc-finger</keyword>
<organism evidence="7 9">
    <name type="scientific">Puccinia graminis f. sp. tritici</name>
    <dbReference type="NCBI Taxonomy" id="56615"/>
    <lineage>
        <taxon>Eukaryota</taxon>
        <taxon>Fungi</taxon>
        <taxon>Dikarya</taxon>
        <taxon>Basidiomycota</taxon>
        <taxon>Pucciniomycotina</taxon>
        <taxon>Pucciniomycetes</taxon>
        <taxon>Pucciniales</taxon>
        <taxon>Pucciniaceae</taxon>
        <taxon>Puccinia</taxon>
    </lineage>
</organism>
<evidence type="ECO:0000313" key="7">
    <source>
        <dbReference type="EMBL" id="KAA1082991.1"/>
    </source>
</evidence>
<evidence type="ECO:0000256" key="3">
    <source>
        <dbReference type="ARBA" id="ARBA00022833"/>
    </source>
</evidence>
<evidence type="ECO:0000256" key="5">
    <source>
        <dbReference type="SAM" id="SignalP"/>
    </source>
</evidence>
<gene>
    <name evidence="7" type="ORF">PGT21_022191</name>
    <name evidence="8" type="ORF">PGTUg99_025855</name>
</gene>
<dbReference type="AlphaFoldDB" id="A0A5B0N179"/>
<reference evidence="9 10" key="1">
    <citation type="submission" date="2019-05" db="EMBL/GenBank/DDBJ databases">
        <title>Emergence of the Ug99 lineage of the wheat stem rust pathogen through somatic hybridization.</title>
        <authorList>
            <person name="Li F."/>
            <person name="Upadhyaya N.M."/>
            <person name="Sperschneider J."/>
            <person name="Matny O."/>
            <person name="Nguyen-Phuc H."/>
            <person name="Mago R."/>
            <person name="Raley C."/>
            <person name="Miller M.E."/>
            <person name="Silverstein K.A.T."/>
            <person name="Henningsen E."/>
            <person name="Hirsch C.D."/>
            <person name="Visser B."/>
            <person name="Pretorius Z.A."/>
            <person name="Steffenson B.J."/>
            <person name="Schwessinger B."/>
            <person name="Dodds P.N."/>
            <person name="Figueroa M."/>
        </authorList>
    </citation>
    <scope>NUCLEOTIDE SEQUENCE [LARGE SCALE GENOMIC DNA]</scope>
    <source>
        <strain evidence="7">21-0</strain>
        <strain evidence="8 10">Ug99</strain>
    </source>
</reference>
<feature type="chain" id="PRO_5033473726" description="RING-type domain-containing protein" evidence="5">
    <location>
        <begin position="20"/>
        <end position="155"/>
    </location>
</feature>
<dbReference type="Pfam" id="PF13639">
    <property type="entry name" value="zf-RING_2"/>
    <property type="match status" value="1"/>
</dbReference>
<dbReference type="PANTHER" id="PTHR14155">
    <property type="entry name" value="RING FINGER DOMAIN-CONTAINING"/>
    <property type="match status" value="1"/>
</dbReference>
<feature type="domain" description="RING-type" evidence="6">
    <location>
        <begin position="46"/>
        <end position="87"/>
    </location>
</feature>
<dbReference type="Gene3D" id="3.30.40.10">
    <property type="entry name" value="Zinc/RING finger domain, C3HC4 (zinc finger)"/>
    <property type="match status" value="1"/>
</dbReference>
<evidence type="ECO:0000313" key="9">
    <source>
        <dbReference type="Proteomes" id="UP000324748"/>
    </source>
</evidence>
<feature type="signal peptide" evidence="5">
    <location>
        <begin position="1"/>
        <end position="19"/>
    </location>
</feature>
<keyword evidence="1" id="KW-0479">Metal-binding</keyword>
<dbReference type="SMART" id="SM00184">
    <property type="entry name" value="RING"/>
    <property type="match status" value="1"/>
</dbReference>
<dbReference type="PROSITE" id="PS50089">
    <property type="entry name" value="ZF_RING_2"/>
    <property type="match status" value="1"/>
</dbReference>
<dbReference type="SUPFAM" id="SSF57850">
    <property type="entry name" value="RING/U-box"/>
    <property type="match status" value="1"/>
</dbReference>
<dbReference type="EMBL" id="VDEP01000205">
    <property type="protein sequence ID" value="KAA1124078.1"/>
    <property type="molecule type" value="Genomic_DNA"/>
</dbReference>
<comment type="caution">
    <text evidence="7">The sequence shown here is derived from an EMBL/GenBank/DDBJ whole genome shotgun (WGS) entry which is preliminary data.</text>
</comment>
<evidence type="ECO:0000259" key="6">
    <source>
        <dbReference type="PROSITE" id="PS50089"/>
    </source>
</evidence>
<dbReference type="InterPro" id="IPR053238">
    <property type="entry name" value="RING-H2_zinc_finger"/>
</dbReference>
<keyword evidence="3" id="KW-0862">Zinc</keyword>
<dbReference type="InterPro" id="IPR001841">
    <property type="entry name" value="Znf_RING"/>
</dbReference>
<evidence type="ECO:0000313" key="10">
    <source>
        <dbReference type="Proteomes" id="UP000325313"/>
    </source>
</evidence>
<keyword evidence="9" id="KW-1185">Reference proteome</keyword>
<evidence type="ECO:0000256" key="2">
    <source>
        <dbReference type="ARBA" id="ARBA00022771"/>
    </source>
</evidence>
<dbReference type="Proteomes" id="UP000324748">
    <property type="component" value="Unassembled WGS sequence"/>
</dbReference>
<dbReference type="OrthoDB" id="8062037at2759"/>
<dbReference type="Proteomes" id="UP000325313">
    <property type="component" value="Unassembled WGS sequence"/>
</dbReference>
<name>A0A5B0N179_PUCGR</name>
<dbReference type="PANTHER" id="PTHR14155:SF627">
    <property type="entry name" value="OS06G0192800 PROTEIN"/>
    <property type="match status" value="1"/>
</dbReference>
<proteinExistence type="predicted"/>
<accession>A0A5B0N179</accession>